<proteinExistence type="predicted"/>
<reference evidence="2" key="1">
    <citation type="submission" date="2019-01" db="EMBL/GenBank/DDBJ databases">
        <title>Cytophagaceae bacterium strain CAR-16.</title>
        <authorList>
            <person name="Chen W.-M."/>
        </authorList>
    </citation>
    <scope>NUCLEOTIDE SEQUENCE [LARGE SCALE GENOMIC DNA]</scope>
    <source>
        <strain evidence="2">ICH-30</strain>
    </source>
</reference>
<dbReference type="PANTHER" id="PTHR38471:SF2">
    <property type="entry name" value="FOUR HELIX BUNDLE PROTEIN"/>
    <property type="match status" value="1"/>
</dbReference>
<dbReference type="InterPro" id="IPR036583">
    <property type="entry name" value="23S_rRNA_IVS_sf"/>
</dbReference>
<dbReference type="NCBIfam" id="TIGR02436">
    <property type="entry name" value="four helix bundle protein"/>
    <property type="match status" value="1"/>
</dbReference>
<dbReference type="PIRSF" id="PIRSF035652">
    <property type="entry name" value="CHP02436"/>
    <property type="match status" value="1"/>
</dbReference>
<dbReference type="Pfam" id="PF05635">
    <property type="entry name" value="23S_rRNA_IVP"/>
    <property type="match status" value="1"/>
</dbReference>
<comment type="caution">
    <text evidence="1">The sequence shown here is derived from an EMBL/GenBank/DDBJ whole genome shotgun (WGS) entry which is preliminary data.</text>
</comment>
<keyword evidence="2" id="KW-1185">Reference proteome</keyword>
<evidence type="ECO:0000313" key="2">
    <source>
        <dbReference type="Proteomes" id="UP000289734"/>
    </source>
</evidence>
<accession>A0A4Q1KVB1</accession>
<sequence length="120" mass="13878">MENNLKLRTKQFSLMILEIVDLLPSSVSTKLISYQIAKSGTSVGANYRASCRERSDNEFISKMNIVLEESDESMFWLEIIKEKNWIKSEVIEKAWKEANELTSIFVTILKNTKNRVNSKN</sequence>
<dbReference type="InterPro" id="IPR012657">
    <property type="entry name" value="23S_rRNA-intervening_sequence"/>
</dbReference>
<evidence type="ECO:0000313" key="1">
    <source>
        <dbReference type="EMBL" id="RXR34047.1"/>
    </source>
</evidence>
<organism evidence="1 2">
    <name type="scientific">Flavobacterium piscinae</name>
    <dbReference type="NCBI Taxonomy" id="2506424"/>
    <lineage>
        <taxon>Bacteria</taxon>
        <taxon>Pseudomonadati</taxon>
        <taxon>Bacteroidota</taxon>
        <taxon>Flavobacteriia</taxon>
        <taxon>Flavobacteriales</taxon>
        <taxon>Flavobacteriaceae</taxon>
        <taxon>Flavobacterium</taxon>
    </lineage>
</organism>
<dbReference type="Gene3D" id="1.20.1440.60">
    <property type="entry name" value="23S rRNA-intervening sequence"/>
    <property type="match status" value="1"/>
</dbReference>
<dbReference type="OrthoDB" id="285993at2"/>
<dbReference type="EMBL" id="SBKQ01000003">
    <property type="protein sequence ID" value="RXR34047.1"/>
    <property type="molecule type" value="Genomic_DNA"/>
</dbReference>
<dbReference type="RefSeq" id="WP_129463335.1">
    <property type="nucleotide sequence ID" value="NZ_JACSXZ010000001.1"/>
</dbReference>
<protein>
    <submittedName>
        <fullName evidence="1">Four helix bundle protein</fullName>
    </submittedName>
</protein>
<dbReference type="PANTHER" id="PTHR38471">
    <property type="entry name" value="FOUR HELIX BUNDLE PROTEIN"/>
    <property type="match status" value="1"/>
</dbReference>
<dbReference type="SUPFAM" id="SSF158446">
    <property type="entry name" value="IVS-encoded protein-like"/>
    <property type="match status" value="1"/>
</dbReference>
<dbReference type="Proteomes" id="UP000289734">
    <property type="component" value="Unassembled WGS sequence"/>
</dbReference>
<gene>
    <name evidence="1" type="ORF">EQG68_03155</name>
</gene>
<name>A0A4Q1KVB1_9FLAO</name>
<dbReference type="AlphaFoldDB" id="A0A4Q1KVB1"/>